<dbReference type="EMBL" id="JAXUBM010000002">
    <property type="protein sequence ID" value="MDZ5737025.1"/>
    <property type="molecule type" value="Genomic_DNA"/>
</dbReference>
<comment type="caution">
    <text evidence="2">The sequence shown here is derived from an EMBL/GenBank/DDBJ whole genome shotgun (WGS) entry which is preliminary data.</text>
</comment>
<reference evidence="2 3" key="1">
    <citation type="submission" date="2023-11" db="EMBL/GenBank/DDBJ databases">
        <title>Draft genomes analysis of Pseudomonas asiatica isolated from milk, feces and farm soil of cows suffering from clinical mastitis.</title>
        <authorList>
            <person name="Rahman T."/>
            <person name="Das Z.C."/>
            <person name="Hoque M.N."/>
        </authorList>
    </citation>
    <scope>NUCLEOTIDE SEQUENCE [LARGE SCALE GENOMIC DNA]</scope>
    <source>
        <strain evidence="2 3">2F2</strain>
    </source>
</reference>
<gene>
    <name evidence="2" type="ORF">SOW75_02400</name>
</gene>
<keyword evidence="1" id="KW-0472">Membrane</keyword>
<evidence type="ECO:0000313" key="2">
    <source>
        <dbReference type="EMBL" id="MDZ5737025.1"/>
    </source>
</evidence>
<organism evidence="2 3">
    <name type="scientific">Pseudomonas asiatica</name>
    <dbReference type="NCBI Taxonomy" id="2219225"/>
    <lineage>
        <taxon>Bacteria</taxon>
        <taxon>Pseudomonadati</taxon>
        <taxon>Pseudomonadota</taxon>
        <taxon>Gammaproteobacteria</taxon>
        <taxon>Pseudomonadales</taxon>
        <taxon>Pseudomonadaceae</taxon>
        <taxon>Pseudomonas</taxon>
    </lineage>
</organism>
<feature type="transmembrane region" description="Helical" evidence="1">
    <location>
        <begin position="31"/>
        <end position="51"/>
    </location>
</feature>
<dbReference type="InterPro" id="IPR052959">
    <property type="entry name" value="Inner_membrane_assoc"/>
</dbReference>
<keyword evidence="1" id="KW-1133">Transmembrane helix</keyword>
<dbReference type="RefSeq" id="WP_238066139.1">
    <property type="nucleotide sequence ID" value="NZ_CP157874.1"/>
</dbReference>
<dbReference type="InterPro" id="IPR007436">
    <property type="entry name" value="DUF485"/>
</dbReference>
<dbReference type="PANTHER" id="PTHR38598">
    <property type="entry name" value="INNER MEMBRANE PROTEIN YJCH"/>
    <property type="match status" value="1"/>
</dbReference>
<sequence length="108" mass="12192">MNKVTVSQAEHYQRIRENPGFIALINARSRLTWGLSALVLCSYFSFMAVAACRPQLLQIPLHQSSHLSSGIPIAILLIVMAWLLTGWYVHRANTHFDKLSAKIVEECQ</sequence>
<accession>A0ABU5KSV7</accession>
<keyword evidence="1" id="KW-0812">Transmembrane</keyword>
<name>A0ABU5KSV7_9PSED</name>
<evidence type="ECO:0000256" key="1">
    <source>
        <dbReference type="SAM" id="Phobius"/>
    </source>
</evidence>
<protein>
    <submittedName>
        <fullName evidence="2">DUF485 domain-containing protein</fullName>
    </submittedName>
</protein>
<dbReference type="Proteomes" id="UP001292116">
    <property type="component" value="Unassembled WGS sequence"/>
</dbReference>
<keyword evidence="3" id="KW-1185">Reference proteome</keyword>
<dbReference type="PANTHER" id="PTHR38598:SF1">
    <property type="entry name" value="INNER MEMBRANE PROTEIN YJCH"/>
    <property type="match status" value="1"/>
</dbReference>
<proteinExistence type="predicted"/>
<evidence type="ECO:0000313" key="3">
    <source>
        <dbReference type="Proteomes" id="UP001292116"/>
    </source>
</evidence>
<feature type="transmembrane region" description="Helical" evidence="1">
    <location>
        <begin position="71"/>
        <end position="89"/>
    </location>
</feature>
<dbReference type="Pfam" id="PF04341">
    <property type="entry name" value="DUF485"/>
    <property type="match status" value="1"/>
</dbReference>